<dbReference type="InterPro" id="IPR013121">
    <property type="entry name" value="Fe_red_NAD-bd_6"/>
</dbReference>
<dbReference type="SUPFAM" id="SSF63380">
    <property type="entry name" value="Riboflavin synthase domain-like"/>
    <property type="match status" value="1"/>
</dbReference>
<organism evidence="3 4">
    <name type="scientific">Plutella xylostella</name>
    <name type="common">Diamondback moth</name>
    <name type="synonym">Plutella maculipennis</name>
    <dbReference type="NCBI Taxonomy" id="51655"/>
    <lineage>
        <taxon>Eukaryota</taxon>
        <taxon>Metazoa</taxon>
        <taxon>Ecdysozoa</taxon>
        <taxon>Arthropoda</taxon>
        <taxon>Hexapoda</taxon>
        <taxon>Insecta</taxon>
        <taxon>Pterygota</taxon>
        <taxon>Neoptera</taxon>
        <taxon>Endopterygota</taxon>
        <taxon>Lepidoptera</taxon>
        <taxon>Glossata</taxon>
        <taxon>Ditrysia</taxon>
        <taxon>Yponomeutoidea</taxon>
        <taxon>Plutellidae</taxon>
        <taxon>Plutella</taxon>
    </lineage>
</organism>
<evidence type="ECO:0000313" key="3">
    <source>
        <dbReference type="EMBL" id="CAG9096113.1"/>
    </source>
</evidence>
<dbReference type="InterPro" id="IPR013112">
    <property type="entry name" value="FAD-bd_8"/>
</dbReference>
<dbReference type="EMBL" id="CAJHNJ030000004">
    <property type="protein sequence ID" value="CAG9096113.1"/>
    <property type="molecule type" value="Genomic_DNA"/>
</dbReference>
<dbReference type="PROSITE" id="PS51384">
    <property type="entry name" value="FAD_FR"/>
    <property type="match status" value="1"/>
</dbReference>
<dbReference type="PANTHER" id="PTHR11972:SF153">
    <property type="entry name" value="SUPEROXIDE-GENERATING NADPH OXIDASE HEAVY CHAIN SUBUNIT A"/>
    <property type="match status" value="1"/>
</dbReference>
<dbReference type="Gene3D" id="3.40.50.80">
    <property type="entry name" value="Nucleotide-binding domain of ferredoxin-NADP reductase (FNR) module"/>
    <property type="match status" value="1"/>
</dbReference>
<sequence>MAARNNILRRLTGRTWGAHPHVLRTSALALSYSSAEYACPVWNNSAHAGKVDIALNETCRLVTGCLKPTPTDKLYLLAGIAPPAVRRQAAAAKERWKQLNDLRHPLYGHVPVQQRLKSRRSFVTTEPLTNETAQEFRLSRWRADTSHLRQFVQPAEELPAGGGEEWSVWKTLNRLRAGVARTKDNLRRWDMLPANASTLCSCGSLQTTPHLIECPNAPKSSQGDLMKANDLAIRVAKHWRNGALKEQVLKVEDGMMAGSGYMNHDNVTISTEFVPIQSKTWLWMSVPLSCFFIDLMWRTLSRNRARVQILEVHHMAGRTIGLHLSCPSGEFKCRIGQYVLLQCLDISLIEWHPFTVVKLPTSSQRNFTLWIRVTGDWTEALERLLLERGPKNLTMLVDGPYTSAMQGVSRSGVAVCVAAGVGVTPFVAVLQDLLLYPRNRLPGRVHLIWIVRYEQEISWLADLATRTIQELRNSNRPDRLQIELYVTNSNKPASCKNGPLSDIMSHVVAINENGYLTHSIIRNDKNSLSADEKMLLLTPHLKRSASHKNKEESITRVNDCMDDSFKVADKFPLLGCRVKKGRPQWNRLFSYWAHMYPGEHLSLYCCGPKKLVKELRNKSNYITQTTSTSITFVSEGFS</sequence>
<dbReference type="Pfam" id="PF08022">
    <property type="entry name" value="FAD_binding_8"/>
    <property type="match status" value="1"/>
</dbReference>
<evidence type="ECO:0000313" key="4">
    <source>
        <dbReference type="Proteomes" id="UP000653454"/>
    </source>
</evidence>
<feature type="domain" description="FAD-binding FR-type" evidence="2">
    <location>
        <begin position="302"/>
        <end position="407"/>
    </location>
</feature>
<dbReference type="InterPro" id="IPR017938">
    <property type="entry name" value="Riboflavin_synthase-like_b-brl"/>
</dbReference>
<evidence type="ECO:0000259" key="2">
    <source>
        <dbReference type="PROSITE" id="PS51384"/>
    </source>
</evidence>
<comment type="caution">
    <text evidence="3">The sequence shown here is derived from an EMBL/GenBank/DDBJ whole genome shotgun (WGS) entry which is preliminary data.</text>
</comment>
<name>A0A8S4DEX6_PLUXY</name>
<protein>
    <submittedName>
        <fullName evidence="3">(diamondback moth) hypothetical protein</fullName>
    </submittedName>
</protein>
<dbReference type="GO" id="GO:0006952">
    <property type="term" value="P:defense response"/>
    <property type="evidence" value="ECO:0007669"/>
    <property type="project" value="TreeGrafter"/>
</dbReference>
<dbReference type="InterPro" id="IPR050369">
    <property type="entry name" value="RBOH/FRE"/>
</dbReference>
<dbReference type="Pfam" id="PF08030">
    <property type="entry name" value="NAD_binding_6"/>
    <property type="match status" value="1"/>
</dbReference>
<dbReference type="InterPro" id="IPR039261">
    <property type="entry name" value="FNR_nucleotide-bd"/>
</dbReference>
<dbReference type="GO" id="GO:0042554">
    <property type="term" value="P:superoxide anion generation"/>
    <property type="evidence" value="ECO:0007669"/>
    <property type="project" value="TreeGrafter"/>
</dbReference>
<dbReference type="InterPro" id="IPR017927">
    <property type="entry name" value="FAD-bd_FR_type"/>
</dbReference>
<dbReference type="GO" id="GO:0016175">
    <property type="term" value="F:superoxide-generating NAD(P)H oxidase activity"/>
    <property type="evidence" value="ECO:0007669"/>
    <property type="project" value="TreeGrafter"/>
</dbReference>
<evidence type="ECO:0000256" key="1">
    <source>
        <dbReference type="ARBA" id="ARBA00023002"/>
    </source>
</evidence>
<accession>A0A8S4DEX6</accession>
<dbReference type="PANTHER" id="PTHR11972">
    <property type="entry name" value="NADPH OXIDASE"/>
    <property type="match status" value="1"/>
</dbReference>
<keyword evidence="1" id="KW-0560">Oxidoreductase</keyword>
<proteinExistence type="predicted"/>
<dbReference type="AlphaFoldDB" id="A0A8S4DEX6"/>
<gene>
    <name evidence="3" type="ORF">PLXY2_LOCUS1685</name>
</gene>
<dbReference type="CDD" id="cd06186">
    <property type="entry name" value="NOX_Duox_like_FAD_NADP"/>
    <property type="match status" value="1"/>
</dbReference>
<reference evidence="3" key="1">
    <citation type="submission" date="2020-11" db="EMBL/GenBank/DDBJ databases">
        <authorList>
            <person name="Whiteford S."/>
        </authorList>
    </citation>
    <scope>NUCLEOTIDE SEQUENCE</scope>
</reference>
<dbReference type="Proteomes" id="UP000653454">
    <property type="component" value="Unassembled WGS sequence"/>
</dbReference>
<keyword evidence="4" id="KW-1185">Reference proteome</keyword>
<dbReference type="GO" id="GO:0043020">
    <property type="term" value="C:NADPH oxidase complex"/>
    <property type="evidence" value="ECO:0007669"/>
    <property type="project" value="TreeGrafter"/>
</dbReference>
<dbReference type="Gene3D" id="2.40.30.10">
    <property type="entry name" value="Translation factors"/>
    <property type="match status" value="1"/>
</dbReference>
<dbReference type="SUPFAM" id="SSF52343">
    <property type="entry name" value="Ferredoxin reductase-like, C-terminal NADP-linked domain"/>
    <property type="match status" value="1"/>
</dbReference>